<keyword evidence="3" id="KW-1185">Reference proteome</keyword>
<dbReference type="OrthoDB" id="3945387at2759"/>
<dbReference type="HOGENOM" id="CLU_1824933_0_0_1"/>
<reference evidence="2 3" key="1">
    <citation type="journal article" date="2014" name="BMC Genomics">
        <title>Genome sequencing of four Aureobasidium pullulans varieties: biotechnological potential, stress tolerance, and description of new species.</title>
        <authorList>
            <person name="Gostin Ar C."/>
            <person name="Ohm R.A."/>
            <person name="Kogej T."/>
            <person name="Sonjak S."/>
            <person name="Turk M."/>
            <person name="Zajc J."/>
            <person name="Zalar P."/>
            <person name="Grube M."/>
            <person name="Sun H."/>
            <person name="Han J."/>
            <person name="Sharma A."/>
            <person name="Chiniquy J."/>
            <person name="Ngan C.Y."/>
            <person name="Lipzen A."/>
            <person name="Barry K."/>
            <person name="Grigoriev I.V."/>
            <person name="Gunde-Cimerman N."/>
        </authorList>
    </citation>
    <scope>NUCLEOTIDE SEQUENCE [LARGE SCALE GENOMIC DNA]</scope>
    <source>
        <strain evidence="2 3">CBS 147.97</strain>
    </source>
</reference>
<proteinExistence type="predicted"/>
<gene>
    <name evidence="2" type="ORF">M436DRAFT_84697</name>
</gene>
<name>A0A074WAJ6_9PEZI</name>
<protein>
    <submittedName>
        <fullName evidence="2">Uncharacterized protein</fullName>
    </submittedName>
</protein>
<evidence type="ECO:0000256" key="1">
    <source>
        <dbReference type="SAM" id="MobiDB-lite"/>
    </source>
</evidence>
<organism evidence="2 3">
    <name type="scientific">Aureobasidium namibiae CBS 147.97</name>
    <dbReference type="NCBI Taxonomy" id="1043004"/>
    <lineage>
        <taxon>Eukaryota</taxon>
        <taxon>Fungi</taxon>
        <taxon>Dikarya</taxon>
        <taxon>Ascomycota</taxon>
        <taxon>Pezizomycotina</taxon>
        <taxon>Dothideomycetes</taxon>
        <taxon>Dothideomycetidae</taxon>
        <taxon>Dothideales</taxon>
        <taxon>Saccotheciaceae</taxon>
        <taxon>Aureobasidium</taxon>
    </lineage>
</organism>
<dbReference type="AlphaFoldDB" id="A0A074WAJ6"/>
<dbReference type="Proteomes" id="UP000027730">
    <property type="component" value="Unassembled WGS sequence"/>
</dbReference>
<feature type="compositionally biased region" description="Low complexity" evidence="1">
    <location>
        <begin position="17"/>
        <end position="28"/>
    </location>
</feature>
<dbReference type="RefSeq" id="XP_013424411.1">
    <property type="nucleotide sequence ID" value="XM_013568957.1"/>
</dbReference>
<evidence type="ECO:0000313" key="3">
    <source>
        <dbReference type="Proteomes" id="UP000027730"/>
    </source>
</evidence>
<sequence length="141" mass="16117">MNGLIDRMSGDEESIATSTTGMMTPTTSIRSNSTTREVQDSAPILLEVDCRTPDHSYNREWKQLQINMRRNMPFGQLVALLRTKFPRTENHRLRLVADHYALSEWRIIFDGDTPDSLKLSDCAKLKFVPLKGIEAIDMSIF</sequence>
<dbReference type="GeneID" id="25417395"/>
<evidence type="ECO:0000313" key="2">
    <source>
        <dbReference type="EMBL" id="KEQ70095.1"/>
    </source>
</evidence>
<accession>A0A074WAJ6</accession>
<dbReference type="EMBL" id="KL584718">
    <property type="protein sequence ID" value="KEQ70095.1"/>
    <property type="molecule type" value="Genomic_DNA"/>
</dbReference>
<feature type="region of interest" description="Disordered" evidence="1">
    <location>
        <begin position="1"/>
        <end position="34"/>
    </location>
</feature>